<dbReference type="SUPFAM" id="SSF81995">
    <property type="entry name" value="beta-sandwich domain of Sec23/24"/>
    <property type="match status" value="1"/>
</dbReference>
<evidence type="ECO:0000313" key="3">
    <source>
        <dbReference type="Proteomes" id="UP001396898"/>
    </source>
</evidence>
<feature type="compositionally biased region" description="Basic and acidic residues" evidence="1">
    <location>
        <begin position="280"/>
        <end position="301"/>
    </location>
</feature>
<proteinExistence type="predicted"/>
<feature type="compositionally biased region" description="Polar residues" evidence="1">
    <location>
        <begin position="343"/>
        <end position="354"/>
    </location>
</feature>
<accession>A0ABR1RZY0</accession>
<feature type="compositionally biased region" description="Basic and acidic residues" evidence="1">
    <location>
        <begin position="212"/>
        <end position="244"/>
    </location>
</feature>
<sequence>MDDQFGGRTDDDLFADEFESVSEPPPQPPVVPATTETAHQSAEAPNVQPAPVSEAPVAPAAPAPRKPNALMQSRHAPQPNSTPRNHHQQQPQQQQRQPRNQHQQQPRQRKQQRSPKPTTPKPAAPATDPAAAAAPPSSSAPANAPTGPAAAAHGANTAGPNRHLSGANPRTKLTSDELADKMEKMRLINAEKTRKFEQAEQDQRSHAVAYEKGMEERRKRRAEEAERKKRGEEMQKKLDEEREKNRVRKLKAMGSWDQEKGAEQQPEDRRGFRGANGGVRGERRGGGGGHEGGRFNERDDGYDSGPREFGAGEFRGRGGRGGRGRAASTRGGGRGGRGENERPQNGTSTKSAPPQTVPKETDFPALPPSTAAPPKLDTTTKPAERPELPVFSAGPNSPPIGKWDEEMEAYDDKAAANLQNSTTS</sequence>
<protein>
    <submittedName>
        <fullName evidence="2">Uncharacterized protein</fullName>
    </submittedName>
</protein>
<comment type="caution">
    <text evidence="2">The sequence shown here is derived from an EMBL/GenBank/DDBJ whole genome shotgun (WGS) entry which is preliminary data.</text>
</comment>
<dbReference type="EMBL" id="JAQQWI010000008">
    <property type="protein sequence ID" value="KAK8023484.1"/>
    <property type="molecule type" value="Genomic_DNA"/>
</dbReference>
<feature type="compositionally biased region" description="Low complexity" evidence="1">
    <location>
        <begin position="124"/>
        <end position="161"/>
    </location>
</feature>
<organism evidence="2 3">
    <name type="scientific">Apiospora marii</name>
    <dbReference type="NCBI Taxonomy" id="335849"/>
    <lineage>
        <taxon>Eukaryota</taxon>
        <taxon>Fungi</taxon>
        <taxon>Dikarya</taxon>
        <taxon>Ascomycota</taxon>
        <taxon>Pezizomycotina</taxon>
        <taxon>Sordariomycetes</taxon>
        <taxon>Xylariomycetidae</taxon>
        <taxon>Amphisphaeriales</taxon>
        <taxon>Apiosporaceae</taxon>
        <taxon>Apiospora</taxon>
    </lineage>
</organism>
<feature type="compositionally biased region" description="Basic and acidic residues" evidence="1">
    <location>
        <begin position="257"/>
        <end position="271"/>
    </location>
</feature>
<name>A0ABR1RZY0_9PEZI</name>
<evidence type="ECO:0000313" key="2">
    <source>
        <dbReference type="EMBL" id="KAK8023484.1"/>
    </source>
</evidence>
<feature type="compositionally biased region" description="Low complexity" evidence="1">
    <location>
        <begin position="47"/>
        <end position="58"/>
    </location>
</feature>
<evidence type="ECO:0000256" key="1">
    <source>
        <dbReference type="SAM" id="MobiDB-lite"/>
    </source>
</evidence>
<keyword evidence="3" id="KW-1185">Reference proteome</keyword>
<feature type="compositionally biased region" description="Basic and acidic residues" evidence="1">
    <location>
        <begin position="173"/>
        <end position="205"/>
    </location>
</feature>
<dbReference type="Proteomes" id="UP001396898">
    <property type="component" value="Unassembled WGS sequence"/>
</dbReference>
<gene>
    <name evidence="2" type="ORF">PG991_006723</name>
</gene>
<feature type="compositionally biased region" description="Low complexity" evidence="1">
    <location>
        <begin position="88"/>
        <end position="106"/>
    </location>
</feature>
<feature type="region of interest" description="Disordered" evidence="1">
    <location>
        <begin position="1"/>
        <end position="403"/>
    </location>
</feature>
<reference evidence="2 3" key="1">
    <citation type="submission" date="2023-01" db="EMBL/GenBank/DDBJ databases">
        <title>Analysis of 21 Apiospora genomes using comparative genomics revels a genus with tremendous synthesis potential of carbohydrate active enzymes and secondary metabolites.</title>
        <authorList>
            <person name="Sorensen T."/>
        </authorList>
    </citation>
    <scope>NUCLEOTIDE SEQUENCE [LARGE SCALE GENOMIC DNA]</scope>
    <source>
        <strain evidence="2 3">CBS 20057</strain>
    </source>
</reference>